<feature type="transmembrane region" description="Helical" evidence="1">
    <location>
        <begin position="93"/>
        <end position="112"/>
    </location>
</feature>
<comment type="caution">
    <text evidence="2">The sequence shown here is derived from an EMBL/GenBank/DDBJ whole genome shotgun (WGS) entry which is preliminary data.</text>
</comment>
<dbReference type="AlphaFoldDB" id="A0A0M0BS84"/>
<proteinExistence type="predicted"/>
<feature type="transmembrane region" description="Helical" evidence="1">
    <location>
        <begin position="154"/>
        <end position="174"/>
    </location>
</feature>
<organism evidence="2 3">
    <name type="scientific">miscellaneous Crenarchaeota group-1 archaeon SG8-32-1</name>
    <dbReference type="NCBI Taxonomy" id="1685124"/>
    <lineage>
        <taxon>Archaea</taxon>
        <taxon>Candidatus Bathyarchaeota</taxon>
        <taxon>MCG-1</taxon>
    </lineage>
</organism>
<accession>A0A0M0BS84</accession>
<dbReference type="EMBL" id="LFWU01000102">
    <property type="protein sequence ID" value="KON31309.1"/>
    <property type="molecule type" value="Genomic_DNA"/>
</dbReference>
<evidence type="ECO:0000256" key="1">
    <source>
        <dbReference type="SAM" id="Phobius"/>
    </source>
</evidence>
<evidence type="ECO:0008006" key="4">
    <source>
        <dbReference type="Google" id="ProtNLM"/>
    </source>
</evidence>
<keyword evidence="1" id="KW-0472">Membrane</keyword>
<sequence>MNKILLKIEQNIASRKETDKIMWFSMWAILSVASFGIAWFPMIYYLLKRRNAHFLRQEKLEELILNKLRERPSPEKIELDSKSTKPCPQRNETLWIISTLLIIPAFYVFYFLKSDLQKHEEHEQFFLNEVNTLGKDTGVPLNIQSYATTPRFPIAKYVVFSVVTLGLATAYWLYQIFNDYNNHFKMQWIIEDELFTFLKELEQKTS</sequence>
<dbReference type="Proteomes" id="UP000037237">
    <property type="component" value="Unassembled WGS sequence"/>
</dbReference>
<evidence type="ECO:0000313" key="2">
    <source>
        <dbReference type="EMBL" id="KON31309.1"/>
    </source>
</evidence>
<evidence type="ECO:0000313" key="3">
    <source>
        <dbReference type="Proteomes" id="UP000037237"/>
    </source>
</evidence>
<keyword evidence="1" id="KW-1133">Transmembrane helix</keyword>
<name>A0A0M0BS84_9ARCH</name>
<gene>
    <name evidence="2" type="ORF">AC477_04265</name>
</gene>
<feature type="transmembrane region" description="Helical" evidence="1">
    <location>
        <begin position="21"/>
        <end position="47"/>
    </location>
</feature>
<keyword evidence="1" id="KW-0812">Transmembrane</keyword>
<reference evidence="2 3" key="1">
    <citation type="submission" date="2015-06" db="EMBL/GenBank/DDBJ databases">
        <title>New insights into the roles of widespread benthic archaea in carbon and nitrogen cycling.</title>
        <authorList>
            <person name="Lazar C.S."/>
            <person name="Baker B.J."/>
            <person name="Seitz K.W."/>
            <person name="Hyde A.S."/>
            <person name="Dick G.J."/>
            <person name="Hinrichs K.-U."/>
            <person name="Teske A.P."/>
        </authorList>
    </citation>
    <scope>NUCLEOTIDE SEQUENCE [LARGE SCALE GENOMIC DNA]</scope>
    <source>
        <strain evidence="2">SG8-32-1</strain>
    </source>
</reference>
<protein>
    <recommendedName>
        <fullName evidence="4">DUF4234 domain-containing protein</fullName>
    </recommendedName>
</protein>